<evidence type="ECO:0000313" key="2">
    <source>
        <dbReference type="Proteomes" id="UP001558613"/>
    </source>
</evidence>
<dbReference type="Proteomes" id="UP001558613">
    <property type="component" value="Unassembled WGS sequence"/>
</dbReference>
<evidence type="ECO:0000313" key="1">
    <source>
        <dbReference type="EMBL" id="KAL1252881.1"/>
    </source>
</evidence>
<protein>
    <submittedName>
        <fullName evidence="1">Uncharacterized protein</fullName>
    </submittedName>
</protein>
<dbReference type="EMBL" id="JAYMGO010000021">
    <property type="protein sequence ID" value="KAL1252881.1"/>
    <property type="molecule type" value="Genomic_DNA"/>
</dbReference>
<organism evidence="1 2">
    <name type="scientific">Cirrhinus molitorella</name>
    <name type="common">mud carp</name>
    <dbReference type="NCBI Taxonomy" id="172907"/>
    <lineage>
        <taxon>Eukaryota</taxon>
        <taxon>Metazoa</taxon>
        <taxon>Chordata</taxon>
        <taxon>Craniata</taxon>
        <taxon>Vertebrata</taxon>
        <taxon>Euteleostomi</taxon>
        <taxon>Actinopterygii</taxon>
        <taxon>Neopterygii</taxon>
        <taxon>Teleostei</taxon>
        <taxon>Ostariophysi</taxon>
        <taxon>Cypriniformes</taxon>
        <taxon>Cyprinidae</taxon>
        <taxon>Labeoninae</taxon>
        <taxon>Labeonini</taxon>
        <taxon>Cirrhinus</taxon>
    </lineage>
</organism>
<gene>
    <name evidence="1" type="ORF">QQF64_017574</name>
</gene>
<comment type="caution">
    <text evidence="1">The sequence shown here is derived from an EMBL/GenBank/DDBJ whole genome shotgun (WGS) entry which is preliminary data.</text>
</comment>
<sequence>MQRVFFKLNCSKESIRVVALLKCGRRNLSTRKQPLLPYKSFKSITAKETRPTLAGNFLFSTNNSNEDSLIIPVQLDIN</sequence>
<reference evidence="1 2" key="1">
    <citation type="submission" date="2023-09" db="EMBL/GenBank/DDBJ databases">
        <authorList>
            <person name="Wang M."/>
        </authorList>
    </citation>
    <scope>NUCLEOTIDE SEQUENCE [LARGE SCALE GENOMIC DNA]</scope>
    <source>
        <strain evidence="1">GT-2023</strain>
        <tissue evidence="1">Liver</tissue>
    </source>
</reference>
<proteinExistence type="predicted"/>
<accession>A0ABR3LLH9</accession>
<name>A0ABR3LLH9_9TELE</name>
<keyword evidence="2" id="KW-1185">Reference proteome</keyword>